<dbReference type="AlphaFoldDB" id="A0AAC9NX41"/>
<sequence>MDLGLKGKRALVLGASRGLGAAIARTLAEEGASVVAAARSDEKIRAWAGALPAEAGGRVTAARLDLANLASVEALAERLIAEGGVDILVNNSGGPPPADAREAKRADWLVQFEAMAANLFHLTQRLLPGMLAKKWGRIITIASSGVEQPIPRLALSNGIRSAVVGWSKTLASEVAGQGVTVNVVLPGRIETERVEELDAANAQRQGKTPEEVAEASKATIPAGRYGTPQEFADVVAFLASERASYVTGAKIRIDGGATRGI</sequence>
<keyword evidence="3" id="KW-1185">Reference proteome</keyword>
<comment type="similarity">
    <text evidence="1">Belongs to the short-chain dehydrogenases/reductases (SDR) family.</text>
</comment>
<dbReference type="FunFam" id="3.40.50.720:FF:000084">
    <property type="entry name" value="Short-chain dehydrogenase reductase"/>
    <property type="match status" value="1"/>
</dbReference>
<protein>
    <submittedName>
        <fullName evidence="2">3-oxoacyl-ACP reductase</fullName>
    </submittedName>
</protein>
<name>A0AAC9NX41_9HYPH</name>
<dbReference type="InterPro" id="IPR050259">
    <property type="entry name" value="SDR"/>
</dbReference>
<organism evidence="2 3">
    <name type="scientific">Chelatococcus daeguensis</name>
    <dbReference type="NCBI Taxonomy" id="444444"/>
    <lineage>
        <taxon>Bacteria</taxon>
        <taxon>Pseudomonadati</taxon>
        <taxon>Pseudomonadota</taxon>
        <taxon>Alphaproteobacteria</taxon>
        <taxon>Hyphomicrobiales</taxon>
        <taxon>Chelatococcaceae</taxon>
        <taxon>Chelatococcus</taxon>
    </lineage>
</organism>
<dbReference type="CDD" id="cd05344">
    <property type="entry name" value="BKR_like_SDR_like"/>
    <property type="match status" value="1"/>
</dbReference>
<dbReference type="KEGG" id="cdq:BOQ54_00380"/>
<evidence type="ECO:0000256" key="1">
    <source>
        <dbReference type="ARBA" id="ARBA00006484"/>
    </source>
</evidence>
<dbReference type="InterPro" id="IPR036291">
    <property type="entry name" value="NAD(P)-bd_dom_sf"/>
</dbReference>
<dbReference type="PRINTS" id="PR00081">
    <property type="entry name" value="GDHRDH"/>
</dbReference>
<dbReference type="Proteomes" id="UP000182703">
    <property type="component" value="Chromosome"/>
</dbReference>
<proteinExistence type="inferred from homology"/>
<evidence type="ECO:0000313" key="2">
    <source>
        <dbReference type="EMBL" id="APF35974.1"/>
    </source>
</evidence>
<dbReference type="PANTHER" id="PTHR42879">
    <property type="entry name" value="3-OXOACYL-(ACYL-CARRIER-PROTEIN) REDUCTASE"/>
    <property type="match status" value="1"/>
</dbReference>
<dbReference type="PRINTS" id="PR00080">
    <property type="entry name" value="SDRFAMILY"/>
</dbReference>
<dbReference type="Gene3D" id="3.40.50.720">
    <property type="entry name" value="NAD(P)-binding Rossmann-like Domain"/>
    <property type="match status" value="1"/>
</dbReference>
<dbReference type="SUPFAM" id="SSF51735">
    <property type="entry name" value="NAD(P)-binding Rossmann-fold domains"/>
    <property type="match status" value="1"/>
</dbReference>
<reference evidence="2 3" key="1">
    <citation type="submission" date="2016-11" db="EMBL/GenBank/DDBJ databases">
        <title>Complete genome sequence of the aerobically denitrifying bacterium Chelatococcus daeguensis TAD1.</title>
        <authorList>
            <person name="Yang Y."/>
            <person name="Huang S."/>
            <person name="Lin E."/>
        </authorList>
    </citation>
    <scope>NUCLEOTIDE SEQUENCE [LARGE SCALE GENOMIC DNA]</scope>
    <source>
        <strain evidence="2 3">TAD1</strain>
    </source>
</reference>
<dbReference type="Pfam" id="PF13561">
    <property type="entry name" value="adh_short_C2"/>
    <property type="match status" value="1"/>
</dbReference>
<dbReference type="RefSeq" id="WP_071923035.1">
    <property type="nucleotide sequence ID" value="NZ_CP018095.1"/>
</dbReference>
<evidence type="ECO:0000313" key="3">
    <source>
        <dbReference type="Proteomes" id="UP000182703"/>
    </source>
</evidence>
<dbReference type="EMBL" id="CP018095">
    <property type="protein sequence ID" value="APF35974.1"/>
    <property type="molecule type" value="Genomic_DNA"/>
</dbReference>
<accession>A0AAC9NX41</accession>
<gene>
    <name evidence="2" type="ORF">BOQ54_00380</name>
</gene>
<dbReference type="PANTHER" id="PTHR42879:SF6">
    <property type="entry name" value="NADPH-DEPENDENT REDUCTASE BACG"/>
    <property type="match status" value="1"/>
</dbReference>
<dbReference type="InterPro" id="IPR002347">
    <property type="entry name" value="SDR_fam"/>
</dbReference>